<evidence type="ECO:0000256" key="2">
    <source>
        <dbReference type="ARBA" id="ARBA00023235"/>
    </source>
</evidence>
<dbReference type="InterPro" id="IPR047687">
    <property type="entry name" value="OMA_tautomer-like"/>
</dbReference>
<dbReference type="GeneID" id="302709570"/>
<evidence type="ECO:0000256" key="1">
    <source>
        <dbReference type="ARBA" id="ARBA00007673"/>
    </source>
</evidence>
<keyword evidence="2" id="KW-0413">Isomerase</keyword>
<dbReference type="SUPFAM" id="SSF54506">
    <property type="entry name" value="Diaminopimelate epimerase-like"/>
    <property type="match status" value="2"/>
</dbReference>
<proteinExistence type="inferred from homology"/>
<name>A0ABX9PXT3_9GAMM</name>
<sequence length="374" mass="39599">MPQTRIPCLLMRGGTSKGAFFLADDLPADQTLRDNVLLAVMGSPDPRQIDGLGGADPLTSKVAIVRPSARPDADVDYLFAQVNVDKAVVDYGQNCGNILAAVGPFALERQLVSAIEGMTPVRIFMENTGQIATAHVPVEDGQVCYQGDLRIDGVPGTAAKISVEFADIAGSSCGTLLPTGNARDTFDGIDVTCIDNGMPVILLRAADFGRSGYETREQLDADTELKKSLESIRLQAGPKMNLGDVSQRTVPKMTLIAEPRNGGAISSRTFIPHRCHASIGVLGAVSVASACLIPGSITEGLAHAPSGNTPLISVEHPTGEFSVELQLDPTKTGAERLKGCALLRTARLIFEGRVAIPASIWDGNQDNHQESHHE</sequence>
<dbReference type="PANTHER" id="PTHR43709">
    <property type="entry name" value="ACONITATE ISOMERASE-RELATED"/>
    <property type="match status" value="1"/>
</dbReference>
<gene>
    <name evidence="3" type="ORF">CKQ54_12205</name>
</gene>
<protein>
    <submittedName>
        <fullName evidence="3">4-oxalomesaconate tautomerase</fullName>
    </submittedName>
</protein>
<keyword evidence="4" id="KW-1185">Reference proteome</keyword>
<evidence type="ECO:0000313" key="3">
    <source>
        <dbReference type="EMBL" id="RKF69079.1"/>
    </source>
</evidence>
<dbReference type="InterPro" id="IPR007400">
    <property type="entry name" value="PrpF-like"/>
</dbReference>
<dbReference type="Proteomes" id="UP000284853">
    <property type="component" value="Unassembled WGS sequence"/>
</dbReference>
<evidence type="ECO:0000313" key="4">
    <source>
        <dbReference type="Proteomes" id="UP000284853"/>
    </source>
</evidence>
<dbReference type="Gene3D" id="3.10.310.10">
    <property type="entry name" value="Diaminopimelate Epimerase, Chain A, domain 1"/>
    <property type="match status" value="2"/>
</dbReference>
<reference evidence="3 4" key="1">
    <citation type="submission" date="2017-08" db="EMBL/GenBank/DDBJ databases">
        <title>Comparative genomics of bacteria isolated from necrotic lesions of AOD affected trees.</title>
        <authorList>
            <person name="Doonan J."/>
            <person name="Denman S."/>
            <person name="Mcdonald J.E."/>
        </authorList>
    </citation>
    <scope>NUCLEOTIDE SEQUENCE [LARGE SCALE GENOMIC DNA]</scope>
    <source>
        <strain evidence="3 4">CIP 105588</strain>
    </source>
</reference>
<organism evidence="3 4">
    <name type="scientific">Rahnella variigena</name>
    <dbReference type="NCBI Taxonomy" id="574964"/>
    <lineage>
        <taxon>Bacteria</taxon>
        <taxon>Pseudomonadati</taxon>
        <taxon>Pseudomonadota</taxon>
        <taxon>Gammaproteobacteria</taxon>
        <taxon>Enterobacterales</taxon>
        <taxon>Yersiniaceae</taxon>
        <taxon>Rahnella</taxon>
    </lineage>
</organism>
<comment type="similarity">
    <text evidence="1">Belongs to the PrpF family.</text>
</comment>
<dbReference type="Pfam" id="PF04303">
    <property type="entry name" value="PrpF"/>
    <property type="match status" value="1"/>
</dbReference>
<comment type="caution">
    <text evidence="3">The sequence shown here is derived from an EMBL/GenBank/DDBJ whole genome shotgun (WGS) entry which is preliminary data.</text>
</comment>
<accession>A0ABX9PXT3</accession>
<dbReference type="PANTHER" id="PTHR43709:SF3">
    <property type="entry name" value="ISOMERASE YBHH-RELATED"/>
    <property type="match status" value="1"/>
</dbReference>
<dbReference type="EMBL" id="NSDJ01000001">
    <property type="protein sequence ID" value="RKF69079.1"/>
    <property type="molecule type" value="Genomic_DNA"/>
</dbReference>
<dbReference type="NCBIfam" id="NF033377">
    <property type="entry name" value="OMA_tautomer"/>
    <property type="match status" value="1"/>
</dbReference>
<dbReference type="RefSeq" id="WP_120161845.1">
    <property type="nucleotide sequence ID" value="NZ_NSDJ01000001.1"/>
</dbReference>